<organism evidence="1 2">
    <name type="scientific">Leptospira perolatii</name>
    <dbReference type="NCBI Taxonomy" id="2023191"/>
    <lineage>
        <taxon>Bacteria</taxon>
        <taxon>Pseudomonadati</taxon>
        <taxon>Spirochaetota</taxon>
        <taxon>Spirochaetia</taxon>
        <taxon>Leptospirales</taxon>
        <taxon>Leptospiraceae</taxon>
        <taxon>Leptospira</taxon>
    </lineage>
</organism>
<comment type="caution">
    <text evidence="1">The sequence shown here is derived from an EMBL/GenBank/DDBJ whole genome shotgun (WGS) entry which is preliminary data.</text>
</comment>
<dbReference type="SUPFAM" id="SSF55469">
    <property type="entry name" value="FMN-dependent nitroreductase-like"/>
    <property type="match status" value="1"/>
</dbReference>
<protein>
    <recommendedName>
        <fullName evidence="3">Nitroreductase</fullName>
    </recommendedName>
</protein>
<evidence type="ECO:0000313" key="2">
    <source>
        <dbReference type="Proteomes" id="UP000231962"/>
    </source>
</evidence>
<dbReference type="InterPro" id="IPR000415">
    <property type="entry name" value="Nitroreductase-like"/>
</dbReference>
<evidence type="ECO:0000313" key="1">
    <source>
        <dbReference type="EMBL" id="PJZ70592.1"/>
    </source>
</evidence>
<proteinExistence type="predicted"/>
<reference evidence="1 2" key="1">
    <citation type="submission" date="2017-07" db="EMBL/GenBank/DDBJ databases">
        <title>Leptospira spp. isolated from tropical soils.</title>
        <authorList>
            <person name="Thibeaux R."/>
            <person name="Iraola G."/>
            <person name="Ferres I."/>
            <person name="Bierque E."/>
            <person name="Girault D."/>
            <person name="Soupe-Gilbert M.-E."/>
            <person name="Picardeau M."/>
            <person name="Goarant C."/>
        </authorList>
    </citation>
    <scope>NUCLEOTIDE SEQUENCE [LARGE SCALE GENOMIC DNA]</scope>
    <source>
        <strain evidence="1 2">FH1-B-C1</strain>
    </source>
</reference>
<dbReference type="EMBL" id="NPDY01000002">
    <property type="protein sequence ID" value="PJZ70592.1"/>
    <property type="molecule type" value="Genomic_DNA"/>
</dbReference>
<gene>
    <name evidence="1" type="ORF">CH360_03360</name>
</gene>
<sequence>MLAGGSALFGTSLLADCSGPALSRETPWIGSSNETPVLRAIRCGMTAPNAHNSQPWKFRILNDSEFLLFLDPSRLLTDTDPPARQSLISQGTFLECLAIGASAFGYEAKISLFPEGNAEIGNFAKKPIAKIALSAKSISYDSLSEFLVSRRTTRTPFTGTFAKQESESLLSKAGILRNQLGFLFEGNTKEELIGFCKKAFEVETNTYRTNEETRKWFRYSDDEWDNKKDGLSFRGSGLTG</sequence>
<name>A0ABX4PBU1_9LEPT</name>
<dbReference type="Gene3D" id="3.40.109.10">
    <property type="entry name" value="NADH Oxidase"/>
    <property type="match status" value="1"/>
</dbReference>
<dbReference type="Proteomes" id="UP000231962">
    <property type="component" value="Unassembled WGS sequence"/>
</dbReference>
<accession>A0ABX4PBU1</accession>
<keyword evidence="2" id="KW-1185">Reference proteome</keyword>
<evidence type="ECO:0008006" key="3">
    <source>
        <dbReference type="Google" id="ProtNLM"/>
    </source>
</evidence>
<feature type="non-terminal residue" evidence="1">
    <location>
        <position position="240"/>
    </location>
</feature>